<dbReference type="InterPro" id="IPR010021">
    <property type="entry name" value="PGPP1/Gep4"/>
</dbReference>
<dbReference type="AlphaFoldDB" id="A0A1H9S6A0"/>
<dbReference type="PANTHER" id="PTHR19288:SF25">
    <property type="entry name" value="PHOSPHATIDYLGLYCEROPHOSPHATASE GEP4, MITOCHONDRIAL"/>
    <property type="match status" value="1"/>
</dbReference>
<dbReference type="NCBIfam" id="TIGR01662">
    <property type="entry name" value="HAD-SF-IIIA"/>
    <property type="match status" value="1"/>
</dbReference>
<dbReference type="RefSeq" id="WP_093072332.1">
    <property type="nucleotide sequence ID" value="NZ_BJVE01000069.1"/>
</dbReference>
<dbReference type="NCBIfam" id="TIGR01668">
    <property type="entry name" value="YqeG_hyp_ppase"/>
    <property type="match status" value="1"/>
</dbReference>
<dbReference type="GO" id="GO:0008962">
    <property type="term" value="F:phosphatidylglycerophosphatase activity"/>
    <property type="evidence" value="ECO:0007669"/>
    <property type="project" value="InterPro"/>
</dbReference>
<dbReference type="InterPro" id="IPR023214">
    <property type="entry name" value="HAD_sf"/>
</dbReference>
<dbReference type="InterPro" id="IPR006549">
    <property type="entry name" value="HAD-SF_hydro_IIIA"/>
</dbReference>
<dbReference type="Pfam" id="PF00702">
    <property type="entry name" value="Hydrolase"/>
    <property type="match status" value="1"/>
</dbReference>
<dbReference type="GO" id="GO:0005737">
    <property type="term" value="C:cytoplasm"/>
    <property type="evidence" value="ECO:0007669"/>
    <property type="project" value="TreeGrafter"/>
</dbReference>
<comment type="caution">
    <text evidence="1">The sequence shown here is derived from an EMBL/GenBank/DDBJ whole genome shotgun (WGS) entry which is preliminary data.</text>
</comment>
<dbReference type="SUPFAM" id="SSF56784">
    <property type="entry name" value="HAD-like"/>
    <property type="match status" value="1"/>
</dbReference>
<dbReference type="Gene3D" id="3.40.50.1000">
    <property type="entry name" value="HAD superfamily/HAD-like"/>
    <property type="match status" value="1"/>
</dbReference>
<dbReference type="InterPro" id="IPR036412">
    <property type="entry name" value="HAD-like_sf"/>
</dbReference>
<sequence length="176" mass="19870">MIDRFVPNQYFPSVFDISITQLKEKGITSIIIDLDNTLIGWDMDEATAELKNWFDLLHKEGFSITIVSNNSRHRVRTFADPLGISYIARAKKPLGGSFEKAASLMDAATEDTAVIGDQLLTDILGGNRRGFHTILVAPVKQSDGAATKFNRFMERKVFKAMKRKGLMEWKENEKTK</sequence>
<dbReference type="OrthoDB" id="9787572at2"/>
<reference evidence="2" key="1">
    <citation type="submission" date="2016-10" db="EMBL/GenBank/DDBJ databases">
        <authorList>
            <person name="de Groot N.N."/>
        </authorList>
    </citation>
    <scope>NUCLEOTIDE SEQUENCE [LARGE SCALE GENOMIC DNA]</scope>
    <source>
        <strain evidence="2">10nlg</strain>
    </source>
</reference>
<accession>A0A1H9S6A0</accession>
<gene>
    <name evidence="1" type="ORF">SAMN05444126_10635</name>
</gene>
<evidence type="ECO:0008006" key="3">
    <source>
        <dbReference type="Google" id="ProtNLM"/>
    </source>
</evidence>
<name>A0A1H9S6A0_9BACI</name>
<dbReference type="Proteomes" id="UP000199318">
    <property type="component" value="Unassembled WGS sequence"/>
</dbReference>
<organism evidence="1 2">
    <name type="scientific">Salisediminibacterium halotolerans</name>
    <dbReference type="NCBI Taxonomy" id="517425"/>
    <lineage>
        <taxon>Bacteria</taxon>
        <taxon>Bacillati</taxon>
        <taxon>Bacillota</taxon>
        <taxon>Bacilli</taxon>
        <taxon>Bacillales</taxon>
        <taxon>Bacillaceae</taxon>
        <taxon>Salisediminibacterium</taxon>
    </lineage>
</organism>
<dbReference type="CDD" id="cd16416">
    <property type="entry name" value="HAD_BsYqeG-like"/>
    <property type="match status" value="1"/>
</dbReference>
<evidence type="ECO:0000313" key="1">
    <source>
        <dbReference type="EMBL" id="SER79689.1"/>
    </source>
</evidence>
<dbReference type="STRING" id="1464123.SAMN05444126_10635"/>
<evidence type="ECO:0000313" key="2">
    <source>
        <dbReference type="Proteomes" id="UP000199318"/>
    </source>
</evidence>
<dbReference type="EMBL" id="FOGV01000006">
    <property type="protein sequence ID" value="SER79689.1"/>
    <property type="molecule type" value="Genomic_DNA"/>
</dbReference>
<keyword evidence="2" id="KW-1185">Reference proteome</keyword>
<proteinExistence type="predicted"/>
<protein>
    <recommendedName>
        <fullName evidence="3">YqeG family HAD IIIA-type phosphatase</fullName>
    </recommendedName>
</protein>
<dbReference type="PANTHER" id="PTHR19288">
    <property type="entry name" value="4-NITROPHENYLPHOSPHATASE-RELATED"/>
    <property type="match status" value="1"/>
</dbReference>